<name>A0AA36EPV9_LACSI</name>
<dbReference type="GO" id="GO:0005737">
    <property type="term" value="C:cytoplasm"/>
    <property type="evidence" value="ECO:0007669"/>
    <property type="project" value="TreeGrafter"/>
</dbReference>
<dbReference type="GO" id="GO:0070475">
    <property type="term" value="P:rRNA base methylation"/>
    <property type="evidence" value="ECO:0007669"/>
    <property type="project" value="InterPro"/>
</dbReference>
<reference evidence="2" key="1">
    <citation type="submission" date="2023-04" db="EMBL/GenBank/DDBJ databases">
        <authorList>
            <person name="Vijverberg K."/>
            <person name="Xiong W."/>
            <person name="Schranz E."/>
        </authorList>
    </citation>
    <scope>NUCLEOTIDE SEQUENCE</scope>
</reference>
<evidence type="ECO:0000313" key="3">
    <source>
        <dbReference type="Proteomes" id="UP001177003"/>
    </source>
</evidence>
<dbReference type="PANTHER" id="PTHR11538:SF64">
    <property type="entry name" value="25S RRNA (URIDINE-N(3))-METHYLTRANSFERASE BMT5-LIKE DOMAIN-CONTAINING PROTEIN"/>
    <property type="match status" value="1"/>
</dbReference>
<evidence type="ECO:0000259" key="1">
    <source>
        <dbReference type="Pfam" id="PF10354"/>
    </source>
</evidence>
<evidence type="ECO:0000313" key="2">
    <source>
        <dbReference type="EMBL" id="CAI9303912.1"/>
    </source>
</evidence>
<dbReference type="PANTHER" id="PTHR11538">
    <property type="entry name" value="PHENYLALANYL-TRNA SYNTHETASE"/>
    <property type="match status" value="1"/>
</dbReference>
<sequence>MRLFGGSDERLFMMMGGAKVEVMDMESEKKTIIEWFWCFQLSNDDLTMIQRRYGGSDNFLVVSWSDRKEGWIDCYNSSQKILLVGEGDFSFSACLARAFGTAKNMVATWYLDEDCLVINHQTSLSHLEELGRLGCVLMYQIDVHKMHTHPILKGMKFDIIIFNFPHAGHICYLREHDTELIQKHKELVGAYFRNASKMLSEGGEVHIRHRDDSPYDRWDIVSLAVEAGLKLKEKVRFSESEYPGYIQRRGGGIKTDDTFPIGSPFTFKFALDYTRR</sequence>
<proteinExistence type="predicted"/>
<dbReference type="SUPFAM" id="SSF53335">
    <property type="entry name" value="S-adenosyl-L-methionine-dependent methyltransferases"/>
    <property type="match status" value="1"/>
</dbReference>
<feature type="domain" description="25S rRNA (uridine-N(3))-methyltransferase BMT5-like" evidence="1">
    <location>
        <begin position="82"/>
        <end position="249"/>
    </location>
</feature>
<dbReference type="InterPro" id="IPR029063">
    <property type="entry name" value="SAM-dependent_MTases_sf"/>
</dbReference>
<dbReference type="EMBL" id="OX465085">
    <property type="protein sequence ID" value="CAI9303912.1"/>
    <property type="molecule type" value="Genomic_DNA"/>
</dbReference>
<protein>
    <recommendedName>
        <fullName evidence="1">25S rRNA (uridine-N(3))-methyltransferase BMT5-like domain-containing protein</fullName>
    </recommendedName>
</protein>
<accession>A0AA36EPV9</accession>
<gene>
    <name evidence="2" type="ORF">LSALG_LOCUS42323</name>
</gene>
<dbReference type="AlphaFoldDB" id="A0AA36EPV9"/>
<keyword evidence="3" id="KW-1185">Reference proteome</keyword>
<dbReference type="InterPro" id="IPR019446">
    <property type="entry name" value="BMT5-like"/>
</dbReference>
<dbReference type="GO" id="GO:0070042">
    <property type="term" value="F:rRNA (uridine-N3-)-methyltransferase activity"/>
    <property type="evidence" value="ECO:0007669"/>
    <property type="project" value="InterPro"/>
</dbReference>
<organism evidence="2 3">
    <name type="scientific">Lactuca saligna</name>
    <name type="common">Willowleaf lettuce</name>
    <dbReference type="NCBI Taxonomy" id="75948"/>
    <lineage>
        <taxon>Eukaryota</taxon>
        <taxon>Viridiplantae</taxon>
        <taxon>Streptophyta</taxon>
        <taxon>Embryophyta</taxon>
        <taxon>Tracheophyta</taxon>
        <taxon>Spermatophyta</taxon>
        <taxon>Magnoliopsida</taxon>
        <taxon>eudicotyledons</taxon>
        <taxon>Gunneridae</taxon>
        <taxon>Pentapetalae</taxon>
        <taxon>asterids</taxon>
        <taxon>campanulids</taxon>
        <taxon>Asterales</taxon>
        <taxon>Asteraceae</taxon>
        <taxon>Cichorioideae</taxon>
        <taxon>Cichorieae</taxon>
        <taxon>Lactucinae</taxon>
        <taxon>Lactuca</taxon>
    </lineage>
</organism>
<dbReference type="Proteomes" id="UP001177003">
    <property type="component" value="Chromosome 9"/>
</dbReference>
<dbReference type="Pfam" id="PF10354">
    <property type="entry name" value="BMT5-like"/>
    <property type="match status" value="1"/>
</dbReference>